<dbReference type="Proteomes" id="UP000559987">
    <property type="component" value="Unassembled WGS sequence"/>
</dbReference>
<organism evidence="3 4">
    <name type="scientific">Simiduia aestuariiviva</name>
    <dbReference type="NCBI Taxonomy" id="1510459"/>
    <lineage>
        <taxon>Bacteria</taxon>
        <taxon>Pseudomonadati</taxon>
        <taxon>Pseudomonadota</taxon>
        <taxon>Gammaproteobacteria</taxon>
        <taxon>Cellvibrionales</taxon>
        <taxon>Cellvibrionaceae</taxon>
        <taxon>Simiduia</taxon>
    </lineage>
</organism>
<feature type="compositionally biased region" description="Basic and acidic residues" evidence="1">
    <location>
        <begin position="241"/>
        <end position="255"/>
    </location>
</feature>
<dbReference type="AlphaFoldDB" id="A0A839UTQ3"/>
<feature type="transmembrane region" description="Helical" evidence="2">
    <location>
        <begin position="6"/>
        <end position="23"/>
    </location>
</feature>
<gene>
    <name evidence="3" type="ORF">FHS30_001919</name>
</gene>
<name>A0A839UTQ3_9GAMM</name>
<keyword evidence="4" id="KW-1185">Reference proteome</keyword>
<proteinExistence type="predicted"/>
<evidence type="ECO:0000313" key="4">
    <source>
        <dbReference type="Proteomes" id="UP000559987"/>
    </source>
</evidence>
<reference evidence="3 4" key="1">
    <citation type="submission" date="2020-08" db="EMBL/GenBank/DDBJ databases">
        <title>Genomic Encyclopedia of Type Strains, Phase III (KMG-III): the genomes of soil and plant-associated and newly described type strains.</title>
        <authorList>
            <person name="Whitman W."/>
        </authorList>
    </citation>
    <scope>NUCLEOTIDE SEQUENCE [LARGE SCALE GENOMIC DNA]</scope>
    <source>
        <strain evidence="3 4">CECT 8571</strain>
    </source>
</reference>
<accession>A0A839UTQ3</accession>
<sequence length="255" mass="29376">MSAIYIVATIIGVIGAVICYLFITQSIEKKRKQRQRLVAALKQRAKVFRYILSGFPPNFLTRELTMLVQRCLTDVLQQLASLEPKEKTHVEELSMISQQLQATQQRKDESKRPTLQNPQQVKDVKQHLQELYKFLMTLQKRGTIKRAEAEDFGDQIKHLVLKISVDSYVVQAKQAKQAGKNKLALHYFSLAKKLIERDESGHYTAQKKKLEQIITQLESEEDIQPAATANSEQEGDDWGDVETKDSWKKKNVYDE</sequence>
<evidence type="ECO:0000256" key="2">
    <source>
        <dbReference type="SAM" id="Phobius"/>
    </source>
</evidence>
<comment type="caution">
    <text evidence="3">The sequence shown here is derived from an EMBL/GenBank/DDBJ whole genome shotgun (WGS) entry which is preliminary data.</text>
</comment>
<keyword evidence="2" id="KW-0812">Transmembrane</keyword>
<evidence type="ECO:0000313" key="3">
    <source>
        <dbReference type="EMBL" id="MBB3168735.1"/>
    </source>
</evidence>
<evidence type="ECO:0000256" key="1">
    <source>
        <dbReference type="SAM" id="MobiDB-lite"/>
    </source>
</evidence>
<dbReference type="EMBL" id="JACHXZ010000002">
    <property type="protein sequence ID" value="MBB3168735.1"/>
    <property type="molecule type" value="Genomic_DNA"/>
</dbReference>
<protein>
    <submittedName>
        <fullName evidence="3">Phosphate/sulfate permease</fullName>
    </submittedName>
</protein>
<feature type="region of interest" description="Disordered" evidence="1">
    <location>
        <begin position="221"/>
        <end position="255"/>
    </location>
</feature>
<keyword evidence="2" id="KW-0472">Membrane</keyword>
<keyword evidence="2" id="KW-1133">Transmembrane helix</keyword>
<dbReference type="RefSeq" id="WP_183910190.1">
    <property type="nucleotide sequence ID" value="NZ_JACHXZ010000002.1"/>
</dbReference>